<feature type="region of interest" description="Disordered" evidence="1">
    <location>
        <begin position="162"/>
        <end position="199"/>
    </location>
</feature>
<evidence type="ECO:0000313" key="3">
    <source>
        <dbReference type="EMBL" id="EGT46030.1"/>
    </source>
</evidence>
<dbReference type="HOGENOM" id="CLU_424037_0_0_1"/>
<gene>
    <name evidence="3" type="ORF">CAEBREN_25729</name>
</gene>
<dbReference type="SUPFAM" id="SSF54001">
    <property type="entry name" value="Cysteine proteinases"/>
    <property type="match status" value="1"/>
</dbReference>
<dbReference type="Pfam" id="PF00443">
    <property type="entry name" value="UCH"/>
    <property type="match status" value="1"/>
</dbReference>
<evidence type="ECO:0000256" key="1">
    <source>
        <dbReference type="SAM" id="MobiDB-lite"/>
    </source>
</evidence>
<dbReference type="InterPro" id="IPR028889">
    <property type="entry name" value="USP"/>
</dbReference>
<accession>G0P5Q8</accession>
<dbReference type="InterPro" id="IPR001394">
    <property type="entry name" value="Peptidase_C19_UCH"/>
</dbReference>
<dbReference type="InterPro" id="IPR038765">
    <property type="entry name" value="Papain-like_cys_pep_sf"/>
</dbReference>
<dbReference type="eggNOG" id="ENOG502RBCN">
    <property type="taxonomic scope" value="Eukaryota"/>
</dbReference>
<feature type="region of interest" description="Disordered" evidence="1">
    <location>
        <begin position="309"/>
        <end position="339"/>
    </location>
</feature>
<evidence type="ECO:0000313" key="4">
    <source>
        <dbReference type="Proteomes" id="UP000008068"/>
    </source>
</evidence>
<dbReference type="AlphaFoldDB" id="G0P5Q8"/>
<sequence length="646" mass="75337">MAPKRAIKKTVPAIRKTVPKPRTSAKKLPIKKPHLTKDQASHLRNCFKPDGDIDQSLRSELAAEWYQGTKLTKEKMQEKITRWVYRQRHIQKRRNVELGVAIENTYVRFTETETRCLVSYFELYGDIDAGLRRELAKAWSPGTKFTEDKMFRRVSDWRKAHKKKLKAHEDKNKECGMKDEEREQKKGKNEKRQPMKEEKKVIEANEFEKHRSNGTLLNVLQLDELSPRDEEELLKLYREAKIVTLEKIMEWSSEINKSVHTVLSWIMRKREEVLDDSEVDMKQSGADETNLLDVSEMDDGNHQEVGEMDQVKADGGDEGVQDDEDVKKDDPVEKGNSDVIEIGDDDKDVIVIDDGDDENEDDDDRSEDDFYLGYLPLENDNHTQCFINTIANILYSCEGVRDFVNNNANSKHRLCRIISDIFTGKTCSTQKWRNTLKKSYHKGQQDVAEVFSYLVNNLNEEIKLDLMACTETISTKCKACGATKREPSISNELHSSLSISRHDTFESFYDEKYGAKRREDCGCGGMREKRTTLKTHGKYHFMITYHEKMRFKSLDADQEFEMFDSKWRIRSFAEYFPAEEEETVGTTEKGKQRRVKQLGRNGHYVAWVKADDQWLRVNDNQVDQVENHLDLSEHFVNLIAFEKIEY</sequence>
<dbReference type="PROSITE" id="PS50235">
    <property type="entry name" value="USP_3"/>
    <property type="match status" value="1"/>
</dbReference>
<evidence type="ECO:0000259" key="2">
    <source>
        <dbReference type="PROSITE" id="PS50235"/>
    </source>
</evidence>
<dbReference type="EMBL" id="GL380087">
    <property type="protein sequence ID" value="EGT46030.1"/>
    <property type="molecule type" value="Genomic_DNA"/>
</dbReference>
<dbReference type="GO" id="GO:0004843">
    <property type="term" value="F:cysteine-type deubiquitinase activity"/>
    <property type="evidence" value="ECO:0007669"/>
    <property type="project" value="InterPro"/>
</dbReference>
<feature type="domain" description="USP" evidence="2">
    <location>
        <begin position="375"/>
        <end position="644"/>
    </location>
</feature>
<reference evidence="4" key="1">
    <citation type="submission" date="2011-07" db="EMBL/GenBank/DDBJ databases">
        <authorList>
            <consortium name="Caenorhabditis brenneri Sequencing and Analysis Consortium"/>
            <person name="Wilson R.K."/>
        </authorList>
    </citation>
    <scope>NUCLEOTIDE SEQUENCE [LARGE SCALE GENOMIC DNA]</scope>
    <source>
        <strain evidence="4">PB2801</strain>
    </source>
</reference>
<feature type="compositionally biased region" description="Basic and acidic residues" evidence="1">
    <location>
        <begin position="325"/>
        <end position="336"/>
    </location>
</feature>
<dbReference type="InParanoid" id="G0P5Q8"/>
<dbReference type="STRING" id="135651.G0P5Q8"/>
<dbReference type="Gene3D" id="3.90.70.10">
    <property type="entry name" value="Cysteine proteinases"/>
    <property type="match status" value="1"/>
</dbReference>
<protein>
    <recommendedName>
        <fullName evidence="2">USP domain-containing protein</fullName>
    </recommendedName>
</protein>
<feature type="compositionally biased region" description="Basic and acidic residues" evidence="1">
    <location>
        <begin position="167"/>
        <end position="199"/>
    </location>
</feature>
<dbReference type="Proteomes" id="UP000008068">
    <property type="component" value="Unassembled WGS sequence"/>
</dbReference>
<dbReference type="GO" id="GO:0016579">
    <property type="term" value="P:protein deubiquitination"/>
    <property type="evidence" value="ECO:0007669"/>
    <property type="project" value="InterPro"/>
</dbReference>
<name>G0P5Q8_CAEBE</name>
<dbReference type="OrthoDB" id="5891841at2759"/>
<proteinExistence type="predicted"/>
<keyword evidence="4" id="KW-1185">Reference proteome</keyword>
<organism evidence="4">
    <name type="scientific">Caenorhabditis brenneri</name>
    <name type="common">Nematode worm</name>
    <dbReference type="NCBI Taxonomy" id="135651"/>
    <lineage>
        <taxon>Eukaryota</taxon>
        <taxon>Metazoa</taxon>
        <taxon>Ecdysozoa</taxon>
        <taxon>Nematoda</taxon>
        <taxon>Chromadorea</taxon>
        <taxon>Rhabditida</taxon>
        <taxon>Rhabditina</taxon>
        <taxon>Rhabditomorpha</taxon>
        <taxon>Rhabditoidea</taxon>
        <taxon>Rhabditidae</taxon>
        <taxon>Peloderinae</taxon>
        <taxon>Caenorhabditis</taxon>
    </lineage>
</organism>